<evidence type="ECO:0000313" key="2">
    <source>
        <dbReference type="EMBL" id="CAI9165846.1"/>
    </source>
</evidence>
<organism evidence="2 3">
    <name type="scientific">Rangifer tarandus platyrhynchus</name>
    <name type="common">Svalbard reindeer</name>
    <dbReference type="NCBI Taxonomy" id="3082113"/>
    <lineage>
        <taxon>Eukaryota</taxon>
        <taxon>Metazoa</taxon>
        <taxon>Chordata</taxon>
        <taxon>Craniata</taxon>
        <taxon>Vertebrata</taxon>
        <taxon>Euteleostomi</taxon>
        <taxon>Mammalia</taxon>
        <taxon>Eutheria</taxon>
        <taxon>Laurasiatheria</taxon>
        <taxon>Artiodactyla</taxon>
        <taxon>Ruminantia</taxon>
        <taxon>Pecora</taxon>
        <taxon>Cervidae</taxon>
        <taxon>Odocoileinae</taxon>
        <taxon>Rangifer</taxon>
    </lineage>
</organism>
<feature type="region of interest" description="Disordered" evidence="1">
    <location>
        <begin position="137"/>
        <end position="196"/>
    </location>
</feature>
<dbReference type="Proteomes" id="UP001176941">
    <property type="component" value="Chromosome 25"/>
</dbReference>
<feature type="region of interest" description="Disordered" evidence="1">
    <location>
        <begin position="85"/>
        <end position="125"/>
    </location>
</feature>
<keyword evidence="3" id="KW-1185">Reference proteome</keyword>
<reference evidence="2" key="1">
    <citation type="submission" date="2023-04" db="EMBL/GenBank/DDBJ databases">
        <authorList>
            <consortium name="ELIXIR-Norway"/>
        </authorList>
    </citation>
    <scope>NUCLEOTIDE SEQUENCE [LARGE SCALE GENOMIC DNA]</scope>
</reference>
<protein>
    <submittedName>
        <fullName evidence="2">Uncharacterized protein</fullName>
    </submittedName>
</protein>
<evidence type="ECO:0000256" key="1">
    <source>
        <dbReference type="SAM" id="MobiDB-lite"/>
    </source>
</evidence>
<accession>A0ABN8YYW2</accession>
<sequence length="196" mass="21220">MSPQDHDSRWRVGVMDLPRGCSKGHGAGEGETWHLVTVGLHRVLGPRPGRRASRLTPVTAEYVPVITGLLQAKMRSVAWALRPDKSGDLDTERTQGDDNVKAREELTPDKSRNPEPPETGRGQSRLAFSNLRRTSLQTAGLGRWPPGCATTEPVVKRPQDTNSGGSGVMLSGWMVEEGGRAHLPPGGHSAPLLQEE</sequence>
<name>A0ABN8YYW2_RANTA</name>
<proteinExistence type="predicted"/>
<dbReference type="EMBL" id="OX459961">
    <property type="protein sequence ID" value="CAI9165846.1"/>
    <property type="molecule type" value="Genomic_DNA"/>
</dbReference>
<gene>
    <name evidence="2" type="ORF">MRATA1EN1_LOCUS14808</name>
</gene>
<evidence type="ECO:0000313" key="3">
    <source>
        <dbReference type="Proteomes" id="UP001176941"/>
    </source>
</evidence>
<feature type="compositionally biased region" description="Basic and acidic residues" evidence="1">
    <location>
        <begin position="85"/>
        <end position="115"/>
    </location>
</feature>